<dbReference type="PANTHER" id="PTHR36452">
    <property type="entry name" value="CHROMOSOME 12, WHOLE GENOME SHOTGUN SEQUENCE"/>
    <property type="match status" value="1"/>
</dbReference>
<dbReference type="AlphaFoldDB" id="A0A2A9CNL3"/>
<name>A0A2A9CNL3_9ACTN</name>
<reference evidence="1 2" key="1">
    <citation type="submission" date="2017-10" db="EMBL/GenBank/DDBJ databases">
        <title>Sequencing the genomes of 1000 actinobacteria strains.</title>
        <authorList>
            <person name="Klenk H.-P."/>
        </authorList>
    </citation>
    <scope>NUCLEOTIDE SEQUENCE [LARGE SCALE GENOMIC DNA]</scope>
    <source>
        <strain evidence="1 2">DSM 15597</strain>
    </source>
</reference>
<sequence>MGIPVDAVDFFAELELNNDRGWWTANQERWRRVVRDPMQRLCDELADEFGDAKLFRPHRDVRFSADKSPYKTHQGAVVLTSPGVGYYVQVSSQGLLTGGGWYQPVPEQIAAYRDAVLDDDSGSQLASIAAQLEGEGVELVGERLKTAPRGVDPGHPRIELLRHKTLLASVEHAIPDWLETDELAAQVADQWRTYRPLLEWLDARLSR</sequence>
<dbReference type="InterPro" id="IPR012808">
    <property type="entry name" value="CHP02453"/>
</dbReference>
<comment type="caution">
    <text evidence="1">The sequence shown here is derived from an EMBL/GenBank/DDBJ whole genome shotgun (WGS) entry which is preliminary data.</text>
</comment>
<dbReference type="Pfam" id="PF09365">
    <property type="entry name" value="DUF2461"/>
    <property type="match status" value="1"/>
</dbReference>
<dbReference type="InterPro" id="IPR015996">
    <property type="entry name" value="UCP028451"/>
</dbReference>
<keyword evidence="2" id="KW-1185">Reference proteome</keyword>
<dbReference type="PIRSF" id="PIRSF028451">
    <property type="entry name" value="UCP028451"/>
    <property type="match status" value="1"/>
</dbReference>
<evidence type="ECO:0000313" key="2">
    <source>
        <dbReference type="Proteomes" id="UP000226079"/>
    </source>
</evidence>
<organism evidence="1 2">
    <name type="scientific">Propionicimonas paludicola</name>
    <dbReference type="NCBI Taxonomy" id="185243"/>
    <lineage>
        <taxon>Bacteria</taxon>
        <taxon>Bacillati</taxon>
        <taxon>Actinomycetota</taxon>
        <taxon>Actinomycetes</taxon>
        <taxon>Propionibacteriales</taxon>
        <taxon>Nocardioidaceae</taxon>
        <taxon>Propionicimonas</taxon>
    </lineage>
</organism>
<gene>
    <name evidence="1" type="ORF">ATK74_0506</name>
</gene>
<proteinExistence type="predicted"/>
<dbReference type="RefSeq" id="WP_169923696.1">
    <property type="nucleotide sequence ID" value="NZ_PDJC01000001.1"/>
</dbReference>
<protein>
    <submittedName>
        <fullName evidence="1">Uncharacterized protein (TIGR02453 family)</fullName>
    </submittedName>
</protein>
<dbReference type="EMBL" id="PDJC01000001">
    <property type="protein sequence ID" value="PFG15983.1"/>
    <property type="molecule type" value="Genomic_DNA"/>
</dbReference>
<accession>A0A2A9CNL3</accession>
<dbReference type="NCBIfam" id="TIGR02453">
    <property type="entry name" value="TIGR02453 family protein"/>
    <property type="match status" value="1"/>
</dbReference>
<evidence type="ECO:0000313" key="1">
    <source>
        <dbReference type="EMBL" id="PFG15983.1"/>
    </source>
</evidence>
<dbReference type="Proteomes" id="UP000226079">
    <property type="component" value="Unassembled WGS sequence"/>
</dbReference>
<dbReference type="PANTHER" id="PTHR36452:SF1">
    <property type="entry name" value="DUF2461 DOMAIN-CONTAINING PROTEIN"/>
    <property type="match status" value="1"/>
</dbReference>